<reference evidence="3" key="1">
    <citation type="submission" date="2013-09" db="EMBL/GenBank/DDBJ databases">
        <title>Corchorus olitorius genome sequencing.</title>
        <authorList>
            <person name="Alam M."/>
            <person name="Haque M.S."/>
            <person name="Islam M.S."/>
            <person name="Emdad E.M."/>
            <person name="Islam M.M."/>
            <person name="Ahmed B."/>
            <person name="Halim A."/>
            <person name="Hossen Q.M.M."/>
            <person name="Hossain M.Z."/>
            <person name="Ahmed R."/>
            <person name="Khan M.M."/>
            <person name="Islam R."/>
            <person name="Rashid M.M."/>
            <person name="Khan S.A."/>
            <person name="Rahman M.S."/>
            <person name="Alam M."/>
            <person name="Yahiya A.S."/>
            <person name="Khan M.S."/>
            <person name="Azam M.S."/>
            <person name="Haque T."/>
            <person name="Lashkar M.Z.H."/>
            <person name="Akhand A.I."/>
            <person name="Morshed G."/>
            <person name="Roy S."/>
            <person name="Uddin K.S."/>
            <person name="Rabeya T."/>
            <person name="Hossain A.S."/>
            <person name="Chowdhury A."/>
            <person name="Snigdha A.R."/>
            <person name="Mortoza M.S."/>
            <person name="Matin S.A."/>
            <person name="Hoque S.M.E."/>
            <person name="Islam M.K."/>
            <person name="Roy D.K."/>
            <person name="Haider R."/>
            <person name="Moosa M.M."/>
            <person name="Elias S.M."/>
            <person name="Hasan A.M."/>
            <person name="Jahan S."/>
            <person name="Shafiuddin M."/>
            <person name="Mahmood N."/>
            <person name="Shommy N.S."/>
        </authorList>
    </citation>
    <scope>NUCLEOTIDE SEQUENCE [LARGE SCALE GENOMIC DNA]</scope>
    <source>
        <strain evidence="3">cv. O-4</strain>
    </source>
</reference>
<proteinExistence type="predicted"/>
<comment type="caution">
    <text evidence="2">The sequence shown here is derived from an EMBL/GenBank/DDBJ whole genome shotgun (WGS) entry which is preliminary data.</text>
</comment>
<keyword evidence="3" id="KW-1185">Reference proteome</keyword>
<protein>
    <submittedName>
        <fullName evidence="2">NADH-ubiquinone oxidoreductase 39 kDa subunit, mitochondrial</fullName>
    </submittedName>
</protein>
<evidence type="ECO:0000313" key="3">
    <source>
        <dbReference type="Proteomes" id="UP000187203"/>
    </source>
</evidence>
<evidence type="ECO:0000313" key="2">
    <source>
        <dbReference type="EMBL" id="OMO62822.1"/>
    </source>
</evidence>
<name>A0A1R3GXK7_9ROSI</name>
<gene>
    <name evidence="2" type="ORF">COLO4_32878</name>
</gene>
<dbReference type="EMBL" id="AWUE01021276">
    <property type="protein sequence ID" value="OMO62822.1"/>
    <property type="molecule type" value="Genomic_DNA"/>
</dbReference>
<sequence>MVYMLKPMGKQKLEMENACNSNKNTPPAPKTKPEEVLDTRGNAGEPERSDSDD</sequence>
<dbReference type="AlphaFoldDB" id="A0A1R3GXK7"/>
<feature type="region of interest" description="Disordered" evidence="1">
    <location>
        <begin position="1"/>
        <end position="53"/>
    </location>
</feature>
<evidence type="ECO:0000256" key="1">
    <source>
        <dbReference type="SAM" id="MobiDB-lite"/>
    </source>
</evidence>
<organism evidence="2 3">
    <name type="scientific">Corchorus olitorius</name>
    <dbReference type="NCBI Taxonomy" id="93759"/>
    <lineage>
        <taxon>Eukaryota</taxon>
        <taxon>Viridiplantae</taxon>
        <taxon>Streptophyta</taxon>
        <taxon>Embryophyta</taxon>
        <taxon>Tracheophyta</taxon>
        <taxon>Spermatophyta</taxon>
        <taxon>Magnoliopsida</taxon>
        <taxon>eudicotyledons</taxon>
        <taxon>Gunneridae</taxon>
        <taxon>Pentapetalae</taxon>
        <taxon>rosids</taxon>
        <taxon>malvids</taxon>
        <taxon>Malvales</taxon>
        <taxon>Malvaceae</taxon>
        <taxon>Grewioideae</taxon>
        <taxon>Apeibeae</taxon>
        <taxon>Corchorus</taxon>
    </lineage>
</organism>
<accession>A0A1R3GXK7</accession>
<dbReference type="Proteomes" id="UP000187203">
    <property type="component" value="Unassembled WGS sequence"/>
</dbReference>